<dbReference type="CDD" id="cd07182">
    <property type="entry name" value="RNase_HII_bacteria_HII_like"/>
    <property type="match status" value="1"/>
</dbReference>
<dbReference type="GO" id="GO:0003723">
    <property type="term" value="F:RNA binding"/>
    <property type="evidence" value="ECO:0007669"/>
    <property type="project" value="UniProtKB-UniRule"/>
</dbReference>
<dbReference type="GO" id="GO:0043137">
    <property type="term" value="P:DNA replication, removal of RNA primer"/>
    <property type="evidence" value="ECO:0007669"/>
    <property type="project" value="TreeGrafter"/>
</dbReference>
<evidence type="ECO:0000256" key="3">
    <source>
        <dbReference type="ARBA" id="ARBA00004496"/>
    </source>
</evidence>
<dbReference type="AlphaFoldDB" id="A0A504XAA1"/>
<proteinExistence type="inferred from homology"/>
<dbReference type="InterPro" id="IPR024567">
    <property type="entry name" value="RNase_HII/HIII_dom"/>
</dbReference>
<dbReference type="EMBL" id="RHLC01000031">
    <property type="protein sequence ID" value="TPP45104.1"/>
    <property type="molecule type" value="Genomic_DNA"/>
</dbReference>
<sequence>MDTTERDGAGLRPSIRYVIGVDEAGRGCMAGPVGVAATLYRISATPVRYAVLDSKKMKEIDRAETLEAMCAELSDAGVEGFVGTTVRDGTCCLVRYQRRKPLQAVAAALVDVSVINERNILNATLEGMSAVCDAVVRSYNAVSGLDTLTPLTCAILIDGNRVPWTFLSGEERQRVCVQAVRKVEARKRIGVEYPALDGFGCTTVVKGDATLLSIAAASIVAKVARDAYAVSVMHRAFPQYGFDHHKGYCTAAHKAELARWGPSRFHRLDYAPVKGSLGGQSGDAKRTPASLKGTVM</sequence>
<accession>A0A504XAA1</accession>
<dbReference type="InterPro" id="IPR036397">
    <property type="entry name" value="RNaseH_sf"/>
</dbReference>
<dbReference type="Pfam" id="PF01351">
    <property type="entry name" value="RNase_HII"/>
    <property type="match status" value="2"/>
</dbReference>
<reference evidence="15" key="1">
    <citation type="submission" date="2019-02" db="EMBL/GenBank/DDBJ databases">
        <title>FDA dAtabase for Regulatory Grade micrObial Sequences (FDA-ARGOS): Supporting development and validation of Infectious Disease Dx tests.</title>
        <authorList>
            <person name="Duncan R."/>
            <person name="Fisher C."/>
            <person name="Tallon L."/>
            <person name="Sadzewicz L."/>
            <person name="Sengamalay N."/>
            <person name="Ott S."/>
            <person name="Godinez A."/>
            <person name="Nagaraj S."/>
            <person name="Vavikolanu K."/>
            <person name="Nadendla S."/>
            <person name="Aluvathingal J."/>
            <person name="Sichtig H."/>
        </authorList>
    </citation>
    <scope>NUCLEOTIDE SEQUENCE [LARGE SCALE GENOMIC DNA]</scope>
    <source>
        <strain evidence="15">FDAARGOS_361</strain>
    </source>
</reference>
<dbReference type="InterPro" id="IPR001352">
    <property type="entry name" value="RNase_HII/HIII"/>
</dbReference>
<protein>
    <recommendedName>
        <fullName evidence="12">Ribonuclease</fullName>
        <ecNumber evidence="12">3.1.26.4</ecNumber>
    </recommendedName>
</protein>
<comment type="caution">
    <text evidence="14">The sequence shown here is derived from an EMBL/GenBank/DDBJ whole genome shotgun (WGS) entry which is preliminary data.</text>
</comment>
<dbReference type="VEuPathDB" id="TriTrypDB:LdCL_130005500"/>
<evidence type="ECO:0000313" key="15">
    <source>
        <dbReference type="Proteomes" id="UP000318447"/>
    </source>
</evidence>
<evidence type="ECO:0000256" key="4">
    <source>
        <dbReference type="ARBA" id="ARBA00007383"/>
    </source>
</evidence>
<comment type="subcellular location">
    <subcellularLocation>
        <location evidence="3">Cytoplasm</location>
    </subcellularLocation>
</comment>
<dbReference type="Gene3D" id="3.30.420.10">
    <property type="entry name" value="Ribonuclease H-like superfamily/Ribonuclease H"/>
    <property type="match status" value="2"/>
</dbReference>
<keyword evidence="7 11" id="KW-0479">Metal-binding</keyword>
<comment type="catalytic activity">
    <reaction evidence="1 11 12">
        <text>Endonucleolytic cleavage to 5'-phosphomonoester.</text>
        <dbReference type="EC" id="3.1.26.4"/>
    </reaction>
</comment>
<dbReference type="Proteomes" id="UP000318447">
    <property type="component" value="Unassembled WGS sequence"/>
</dbReference>
<feature type="binding site" evidence="11">
    <location>
        <position position="22"/>
    </location>
    <ligand>
        <name>a divalent metal cation</name>
        <dbReference type="ChEBI" id="CHEBI:60240"/>
    </ligand>
</feature>
<comment type="function">
    <text evidence="2 12">Endonuclease that specifically degrades the RNA of RNA-DNA hybrids.</text>
</comment>
<feature type="binding site" evidence="11">
    <location>
        <position position="158"/>
    </location>
    <ligand>
        <name>a divalent metal cation</name>
        <dbReference type="ChEBI" id="CHEBI:60240"/>
    </ligand>
</feature>
<dbReference type="VEuPathDB" id="TriTrypDB:LdBPK_130050.1"/>
<keyword evidence="9 11" id="KW-0378">Hydrolase</keyword>
<evidence type="ECO:0000256" key="6">
    <source>
        <dbReference type="ARBA" id="ARBA00022722"/>
    </source>
</evidence>
<evidence type="ECO:0000256" key="11">
    <source>
        <dbReference type="PROSITE-ProRule" id="PRU01319"/>
    </source>
</evidence>
<comment type="cofactor">
    <cofactor evidence="11">
        <name>Mn(2+)</name>
        <dbReference type="ChEBI" id="CHEBI:29035"/>
    </cofactor>
    <cofactor evidence="11">
        <name>Mg(2+)</name>
        <dbReference type="ChEBI" id="CHEBI:18420"/>
    </cofactor>
    <text evidence="11">Manganese or magnesium. Binds 1 divalent metal ion per monomer in the absence of substrate. May bind a second metal ion after substrate binding.</text>
</comment>
<dbReference type="GO" id="GO:0004523">
    <property type="term" value="F:RNA-DNA hybrid ribonuclease activity"/>
    <property type="evidence" value="ECO:0007669"/>
    <property type="project" value="UniProtKB-UniRule"/>
</dbReference>
<evidence type="ECO:0000256" key="1">
    <source>
        <dbReference type="ARBA" id="ARBA00000077"/>
    </source>
</evidence>
<feature type="domain" description="RNase H type-2" evidence="13">
    <location>
        <begin position="16"/>
        <end position="282"/>
    </location>
</feature>
<keyword evidence="5" id="KW-0963">Cytoplasm</keyword>
<keyword evidence="10" id="KW-0464">Manganese</keyword>
<dbReference type="PROSITE" id="PS51975">
    <property type="entry name" value="RNASE_H_2"/>
    <property type="match status" value="1"/>
</dbReference>
<dbReference type="GO" id="GO:0032299">
    <property type="term" value="C:ribonuclease H2 complex"/>
    <property type="evidence" value="ECO:0007669"/>
    <property type="project" value="TreeGrafter"/>
</dbReference>
<comment type="similarity">
    <text evidence="4 12">Belongs to the RNase HII family.</text>
</comment>
<evidence type="ECO:0000259" key="13">
    <source>
        <dbReference type="PROSITE" id="PS51975"/>
    </source>
</evidence>
<dbReference type="VEuPathDB" id="TriTrypDB:LDHU3_13.0070"/>
<gene>
    <name evidence="14" type="ORF">CGC21_32975</name>
</gene>
<evidence type="ECO:0000256" key="12">
    <source>
        <dbReference type="RuleBase" id="RU003515"/>
    </source>
</evidence>
<dbReference type="GO" id="GO:0005737">
    <property type="term" value="C:cytoplasm"/>
    <property type="evidence" value="ECO:0007669"/>
    <property type="project" value="UniProtKB-SubCell"/>
</dbReference>
<dbReference type="FunFam" id="3.30.420.10:FF:000250">
    <property type="entry name" value="Ribonuclease"/>
    <property type="match status" value="1"/>
</dbReference>
<feature type="binding site" evidence="11">
    <location>
        <position position="23"/>
    </location>
    <ligand>
        <name>a divalent metal cation</name>
        <dbReference type="ChEBI" id="CHEBI:60240"/>
    </ligand>
</feature>
<dbReference type="InterPro" id="IPR012337">
    <property type="entry name" value="RNaseH-like_sf"/>
</dbReference>
<evidence type="ECO:0000256" key="2">
    <source>
        <dbReference type="ARBA" id="ARBA00004065"/>
    </source>
</evidence>
<name>A0A504XAA1_LEIDO</name>
<keyword evidence="6 11" id="KW-0540">Nuclease</keyword>
<dbReference type="PANTHER" id="PTHR10954">
    <property type="entry name" value="RIBONUCLEASE H2 SUBUNIT A"/>
    <property type="match status" value="1"/>
</dbReference>
<dbReference type="GO" id="GO:0046872">
    <property type="term" value="F:metal ion binding"/>
    <property type="evidence" value="ECO:0007669"/>
    <property type="project" value="UniProtKB-KW"/>
</dbReference>
<evidence type="ECO:0000313" key="14">
    <source>
        <dbReference type="EMBL" id="TPP45104.1"/>
    </source>
</evidence>
<organism evidence="14 15">
    <name type="scientific">Leishmania donovani</name>
    <dbReference type="NCBI Taxonomy" id="5661"/>
    <lineage>
        <taxon>Eukaryota</taxon>
        <taxon>Discoba</taxon>
        <taxon>Euglenozoa</taxon>
        <taxon>Kinetoplastea</taxon>
        <taxon>Metakinetoplastina</taxon>
        <taxon>Trypanosomatida</taxon>
        <taxon>Trypanosomatidae</taxon>
        <taxon>Leishmaniinae</taxon>
        <taxon>Leishmania</taxon>
    </lineage>
</organism>
<dbReference type="InterPro" id="IPR022898">
    <property type="entry name" value="RNase_HII"/>
</dbReference>
<dbReference type="EC" id="3.1.26.4" evidence="12"/>
<dbReference type="SUPFAM" id="SSF53098">
    <property type="entry name" value="Ribonuclease H-like"/>
    <property type="match status" value="1"/>
</dbReference>
<evidence type="ECO:0000256" key="7">
    <source>
        <dbReference type="ARBA" id="ARBA00022723"/>
    </source>
</evidence>
<evidence type="ECO:0000256" key="5">
    <source>
        <dbReference type="ARBA" id="ARBA00022490"/>
    </source>
</evidence>
<dbReference type="GO" id="GO:0006298">
    <property type="term" value="P:mismatch repair"/>
    <property type="evidence" value="ECO:0007669"/>
    <property type="project" value="TreeGrafter"/>
</dbReference>
<evidence type="ECO:0000256" key="9">
    <source>
        <dbReference type="ARBA" id="ARBA00022801"/>
    </source>
</evidence>
<evidence type="ECO:0000256" key="10">
    <source>
        <dbReference type="ARBA" id="ARBA00023211"/>
    </source>
</evidence>
<keyword evidence="8 11" id="KW-0255">Endonuclease</keyword>
<evidence type="ECO:0000256" key="8">
    <source>
        <dbReference type="ARBA" id="ARBA00022759"/>
    </source>
</evidence>
<dbReference type="PANTHER" id="PTHR10954:SF23">
    <property type="entry name" value="RIBONUCLEASE"/>
    <property type="match status" value="1"/>
</dbReference>